<reference evidence="2 3" key="1">
    <citation type="journal article" date="2019" name="Int. J. Syst. Evol. Microbiol.">
        <title>The Global Catalogue of Microorganisms (GCM) 10K type strain sequencing project: providing services to taxonomists for standard genome sequencing and annotation.</title>
        <authorList>
            <consortium name="The Broad Institute Genomics Platform"/>
            <consortium name="The Broad Institute Genome Sequencing Center for Infectious Disease"/>
            <person name="Wu L."/>
            <person name="Ma J."/>
        </authorList>
    </citation>
    <scope>NUCLEOTIDE SEQUENCE [LARGE SCALE GENOMIC DNA]</scope>
    <source>
        <strain evidence="2 3">JCM 13581</strain>
    </source>
</reference>
<protein>
    <recommendedName>
        <fullName evidence="4">CHAD domain-containing protein</fullName>
    </recommendedName>
</protein>
<evidence type="ECO:0008006" key="4">
    <source>
        <dbReference type="Google" id="ProtNLM"/>
    </source>
</evidence>
<dbReference type="RefSeq" id="WP_344257955.1">
    <property type="nucleotide sequence ID" value="NZ_BAAAMJ010000002.1"/>
</dbReference>
<accession>A0ABN2NQG8</accession>
<name>A0ABN2NQG8_9ACTN</name>
<gene>
    <name evidence="2" type="ORF">GCM10009716_01690</name>
</gene>
<evidence type="ECO:0000256" key="1">
    <source>
        <dbReference type="SAM" id="MobiDB-lite"/>
    </source>
</evidence>
<evidence type="ECO:0000313" key="2">
    <source>
        <dbReference type="EMBL" id="GAA1895425.1"/>
    </source>
</evidence>
<dbReference type="EMBL" id="BAAAMJ010000002">
    <property type="protein sequence ID" value="GAA1895425.1"/>
    <property type="molecule type" value="Genomic_DNA"/>
</dbReference>
<comment type="caution">
    <text evidence="2">The sequence shown here is derived from an EMBL/GenBank/DDBJ whole genome shotgun (WGS) entry which is preliminary data.</text>
</comment>
<evidence type="ECO:0000313" key="3">
    <source>
        <dbReference type="Proteomes" id="UP001501303"/>
    </source>
</evidence>
<feature type="region of interest" description="Disordered" evidence="1">
    <location>
        <begin position="86"/>
        <end position="161"/>
    </location>
</feature>
<proteinExistence type="predicted"/>
<sequence length="176" mass="19322">MVRRSQSSNPRPLVVLTAGTDWGTRAAKQRRASGAEFPMPRKQGAKVAALRKTIRLVGTAIKAERWREARYQLSHARALVNALPAAQTTQEREQLARLRQRFAARDTPAAKAARRSKKTKSTSSARSGSKKSAAKSTAKKRSTAKAMQKPKPVPVRDLGDRYINRAALGYGTAEET</sequence>
<dbReference type="Proteomes" id="UP001501303">
    <property type="component" value="Unassembled WGS sequence"/>
</dbReference>
<feature type="compositionally biased region" description="Basic residues" evidence="1">
    <location>
        <begin position="128"/>
        <end position="143"/>
    </location>
</feature>
<keyword evidence="3" id="KW-1185">Reference proteome</keyword>
<organism evidence="2 3">
    <name type="scientific">Streptomyces sodiiphilus</name>
    <dbReference type="NCBI Taxonomy" id="226217"/>
    <lineage>
        <taxon>Bacteria</taxon>
        <taxon>Bacillati</taxon>
        <taxon>Actinomycetota</taxon>
        <taxon>Actinomycetes</taxon>
        <taxon>Kitasatosporales</taxon>
        <taxon>Streptomycetaceae</taxon>
        <taxon>Streptomyces</taxon>
    </lineage>
</organism>